<dbReference type="RefSeq" id="WP_033517447.1">
    <property type="nucleotide sequence ID" value="NZ_CAUPKV010000037.1"/>
</dbReference>
<feature type="domain" description="YdbS-like PH" evidence="1">
    <location>
        <begin position="26"/>
        <end position="101"/>
    </location>
</feature>
<organism evidence="2 3">
    <name type="scientific">Bifidobacterium scardovii</name>
    <dbReference type="NCBI Taxonomy" id="158787"/>
    <lineage>
        <taxon>Bacteria</taxon>
        <taxon>Bacillati</taxon>
        <taxon>Actinomycetota</taxon>
        <taxon>Actinomycetes</taxon>
        <taxon>Bifidobacteriales</taxon>
        <taxon>Bifidobacteriaceae</taxon>
        <taxon>Bifidobacterium</taxon>
    </lineage>
</organism>
<dbReference type="Proteomes" id="UP000029033">
    <property type="component" value="Unassembled WGS sequence"/>
</dbReference>
<evidence type="ECO:0000259" key="1">
    <source>
        <dbReference type="Pfam" id="PF03703"/>
    </source>
</evidence>
<dbReference type="AlphaFoldDB" id="A0A087DFV3"/>
<dbReference type="InterPro" id="IPR005182">
    <property type="entry name" value="YdbS-like_PH"/>
</dbReference>
<proteinExistence type="predicted"/>
<protein>
    <submittedName>
        <fullName evidence="2">Argininosuccinate synthase</fullName>
    </submittedName>
</protein>
<comment type="caution">
    <text evidence="2">The sequence shown here is derived from an EMBL/GenBank/DDBJ whole genome shotgun (WGS) entry which is preliminary data.</text>
</comment>
<name>A0A087DFV3_9BIFI</name>
<evidence type="ECO:0000313" key="3">
    <source>
        <dbReference type="Proteomes" id="UP000029033"/>
    </source>
</evidence>
<dbReference type="STRING" id="158787.BSCA_1430"/>
<keyword evidence="3" id="KW-1185">Reference proteome</keyword>
<dbReference type="eggNOG" id="COG3428">
    <property type="taxonomic scope" value="Bacteria"/>
</dbReference>
<evidence type="ECO:0000313" key="2">
    <source>
        <dbReference type="EMBL" id="KFI94403.1"/>
    </source>
</evidence>
<sequence length="145" mass="16136">MGAIMADGDIIWTQRKRNWCRTPFTFTVYTLTSDELVVQSGLLSQTFDTTKLFRIVDFTITRSLLQRVFGLSTIVVEARDQSSGGRIVLKNIIDGFAVRKLLQRAVDEARSVNRVGTREFMGAGDGYDAGSVDGDFDGDGIPDYR</sequence>
<accession>A0A087DFV3</accession>
<dbReference type="GeneID" id="85165739"/>
<reference evidence="2 3" key="1">
    <citation type="submission" date="2014-03" db="EMBL/GenBank/DDBJ databases">
        <title>Genomics of Bifidobacteria.</title>
        <authorList>
            <person name="Ventura M."/>
            <person name="Milani C."/>
            <person name="Lugli G.A."/>
        </authorList>
    </citation>
    <scope>NUCLEOTIDE SEQUENCE [LARGE SCALE GENOMIC DNA]</scope>
    <source>
        <strain evidence="2 3">LMG 21589</strain>
    </source>
</reference>
<dbReference type="Pfam" id="PF03703">
    <property type="entry name" value="bPH_2"/>
    <property type="match status" value="1"/>
</dbReference>
<gene>
    <name evidence="2" type="ORF">BSCA_1430</name>
</gene>
<dbReference type="EMBL" id="JGZO01000008">
    <property type="protein sequence ID" value="KFI94403.1"/>
    <property type="molecule type" value="Genomic_DNA"/>
</dbReference>
<dbReference type="OrthoDB" id="9790842at2"/>